<dbReference type="HOGENOM" id="CLU_127895_1_2_1"/>
<dbReference type="InterPro" id="IPR008801">
    <property type="entry name" value="RALF"/>
</dbReference>
<evidence type="ECO:0000256" key="4">
    <source>
        <dbReference type="ARBA" id="ARBA00023157"/>
    </source>
</evidence>
<reference evidence="7" key="1">
    <citation type="journal article" date="2013" name="Science">
        <title>The Amborella genome and the evolution of flowering plants.</title>
        <authorList>
            <consortium name="Amborella Genome Project"/>
        </authorList>
    </citation>
    <scope>NUCLEOTIDE SEQUENCE [LARGE SCALE GENOMIC DNA]</scope>
</reference>
<keyword evidence="4" id="KW-1015">Disulfide bond</keyword>
<feature type="chain" id="PRO_5004808248" description="Rapid alkalinization factor 1" evidence="5">
    <location>
        <begin position="22"/>
        <end position="123"/>
    </location>
</feature>
<dbReference type="Pfam" id="PF05498">
    <property type="entry name" value="RALF"/>
    <property type="match status" value="1"/>
</dbReference>
<evidence type="ECO:0000256" key="1">
    <source>
        <dbReference type="ARBA" id="ARBA00009178"/>
    </source>
</evidence>
<evidence type="ECO:0000256" key="3">
    <source>
        <dbReference type="ARBA" id="ARBA00022729"/>
    </source>
</evidence>
<dbReference type="OMA" id="NCKPRAR"/>
<protein>
    <recommendedName>
        <fullName evidence="8">Rapid alkalinization factor 1</fullName>
    </recommendedName>
</protein>
<dbReference type="AlphaFoldDB" id="W1PVY3"/>
<dbReference type="PANTHER" id="PTHR33136">
    <property type="entry name" value="RAPID ALKALINIZATION FACTOR-LIKE"/>
    <property type="match status" value="1"/>
</dbReference>
<name>W1PVY3_AMBTC</name>
<feature type="signal peptide" evidence="5">
    <location>
        <begin position="1"/>
        <end position="21"/>
    </location>
</feature>
<evidence type="ECO:0000313" key="6">
    <source>
        <dbReference type="EMBL" id="ERN11460.1"/>
    </source>
</evidence>
<dbReference type="GO" id="GO:0005179">
    <property type="term" value="F:hormone activity"/>
    <property type="evidence" value="ECO:0007669"/>
    <property type="project" value="UniProtKB-KW"/>
</dbReference>
<dbReference type="PANTHER" id="PTHR33136:SF89">
    <property type="entry name" value="PROTEIN RALF-LIKE 19"/>
    <property type="match status" value="1"/>
</dbReference>
<keyword evidence="7" id="KW-1185">Reference proteome</keyword>
<dbReference type="Gramene" id="ERN11460">
    <property type="protein sequence ID" value="ERN11460"/>
    <property type="gene ID" value="AMTR_s00022p00078480"/>
</dbReference>
<evidence type="ECO:0008006" key="8">
    <source>
        <dbReference type="Google" id="ProtNLM"/>
    </source>
</evidence>
<sequence>MALKILSVVLLLFAAASMSSAFMPDSDWELKSLDADVGIGYIHGGDGLVGDLIEEDEEMSMQSETSRRVLGAARQYLSYRALLKNRVPCNHRGNSYYNCKPRARANPYRRGCSIITRCARILK</sequence>
<evidence type="ECO:0000256" key="5">
    <source>
        <dbReference type="SAM" id="SignalP"/>
    </source>
</evidence>
<evidence type="ECO:0000256" key="2">
    <source>
        <dbReference type="ARBA" id="ARBA00022702"/>
    </source>
</evidence>
<dbReference type="eggNOG" id="ENOG502S8YN">
    <property type="taxonomic scope" value="Eukaryota"/>
</dbReference>
<dbReference type="Proteomes" id="UP000017836">
    <property type="component" value="Unassembled WGS sequence"/>
</dbReference>
<keyword evidence="3 5" id="KW-0732">Signal</keyword>
<dbReference type="STRING" id="13333.W1PVY3"/>
<dbReference type="EMBL" id="KI392687">
    <property type="protein sequence ID" value="ERN11460.1"/>
    <property type="molecule type" value="Genomic_DNA"/>
</dbReference>
<comment type="similarity">
    <text evidence="1">Belongs to the plant rapid alkalinization factor (RALF) family.</text>
</comment>
<dbReference type="GO" id="GO:0019722">
    <property type="term" value="P:calcium-mediated signaling"/>
    <property type="evidence" value="ECO:0000318"/>
    <property type="project" value="GO_Central"/>
</dbReference>
<keyword evidence="2" id="KW-0372">Hormone</keyword>
<evidence type="ECO:0000313" key="7">
    <source>
        <dbReference type="Proteomes" id="UP000017836"/>
    </source>
</evidence>
<organism evidence="6 7">
    <name type="scientific">Amborella trichopoda</name>
    <dbReference type="NCBI Taxonomy" id="13333"/>
    <lineage>
        <taxon>Eukaryota</taxon>
        <taxon>Viridiplantae</taxon>
        <taxon>Streptophyta</taxon>
        <taxon>Embryophyta</taxon>
        <taxon>Tracheophyta</taxon>
        <taxon>Spermatophyta</taxon>
        <taxon>Magnoliopsida</taxon>
        <taxon>Amborellales</taxon>
        <taxon>Amborellaceae</taxon>
        <taxon>Amborella</taxon>
    </lineage>
</organism>
<gene>
    <name evidence="6" type="ORF">AMTR_s00022p00078480</name>
</gene>
<accession>W1PVY3</accession>
<proteinExistence type="inferred from homology"/>